<dbReference type="GeneID" id="24138264"/>
<evidence type="ECO:0000313" key="1">
    <source>
        <dbReference type="EMBL" id="KDO17936.1"/>
    </source>
</evidence>
<protein>
    <submittedName>
        <fullName evidence="1">Uncharacterized protein</fullName>
    </submittedName>
</protein>
<proteinExistence type="predicted"/>
<dbReference type="EMBL" id="KK583532">
    <property type="protein sequence ID" value="KDO17936.1"/>
    <property type="molecule type" value="Genomic_DNA"/>
</dbReference>
<organism evidence="1 2">
    <name type="scientific">Saprolegnia parasitica (strain CBS 223.65)</name>
    <dbReference type="NCBI Taxonomy" id="695850"/>
    <lineage>
        <taxon>Eukaryota</taxon>
        <taxon>Sar</taxon>
        <taxon>Stramenopiles</taxon>
        <taxon>Oomycota</taxon>
        <taxon>Saprolegniomycetes</taxon>
        <taxon>Saprolegniales</taxon>
        <taxon>Saprolegniaceae</taxon>
        <taxon>Saprolegnia</taxon>
    </lineage>
</organism>
<dbReference type="RefSeq" id="XP_012211359.1">
    <property type="nucleotide sequence ID" value="XM_012355969.1"/>
</dbReference>
<dbReference type="KEGG" id="spar:SPRG_16660"/>
<sequence length="125" mass="14556">MDLGPMQKVISELGLKRAMAAYLARRATGAPEMLCIAQHVLLKRWLNCRLRHEYRRIVFYETFDRLGSTAEFDGYYRSFLTMCVQLQTALMRRIFPLDRETNAMSVLALVYRRVGHQVQGRITLA</sequence>
<name>A0A067BUG7_SAPPC</name>
<dbReference type="Proteomes" id="UP000030745">
    <property type="component" value="Unassembled WGS sequence"/>
</dbReference>
<accession>A0A067BUG7</accession>
<reference evidence="1 2" key="1">
    <citation type="journal article" date="2013" name="PLoS Genet.">
        <title>Distinctive expansion of potential virulence genes in the genome of the oomycete fish pathogen Saprolegnia parasitica.</title>
        <authorList>
            <person name="Jiang R.H."/>
            <person name="de Bruijn I."/>
            <person name="Haas B.J."/>
            <person name="Belmonte R."/>
            <person name="Lobach L."/>
            <person name="Christie J."/>
            <person name="van den Ackerveken G."/>
            <person name="Bottin A."/>
            <person name="Bulone V."/>
            <person name="Diaz-Moreno S.M."/>
            <person name="Dumas B."/>
            <person name="Fan L."/>
            <person name="Gaulin E."/>
            <person name="Govers F."/>
            <person name="Grenville-Briggs L.J."/>
            <person name="Horner N.R."/>
            <person name="Levin J.Z."/>
            <person name="Mammella M."/>
            <person name="Meijer H.J."/>
            <person name="Morris P."/>
            <person name="Nusbaum C."/>
            <person name="Oome S."/>
            <person name="Phillips A.J."/>
            <person name="van Rooyen D."/>
            <person name="Rzeszutek E."/>
            <person name="Saraiva M."/>
            <person name="Secombes C.J."/>
            <person name="Seidl M.F."/>
            <person name="Snel B."/>
            <person name="Stassen J.H."/>
            <person name="Sykes S."/>
            <person name="Tripathy S."/>
            <person name="van den Berg H."/>
            <person name="Vega-Arreguin J.C."/>
            <person name="Wawra S."/>
            <person name="Young S.K."/>
            <person name="Zeng Q."/>
            <person name="Dieguez-Uribeondo J."/>
            <person name="Russ C."/>
            <person name="Tyler B.M."/>
            <person name="van West P."/>
        </authorList>
    </citation>
    <scope>NUCLEOTIDE SEQUENCE [LARGE SCALE GENOMIC DNA]</scope>
    <source>
        <strain evidence="1 2">CBS 223.65</strain>
    </source>
</reference>
<evidence type="ECO:0000313" key="2">
    <source>
        <dbReference type="Proteomes" id="UP000030745"/>
    </source>
</evidence>
<dbReference type="AlphaFoldDB" id="A0A067BUG7"/>
<gene>
    <name evidence="1" type="ORF">SPRG_16660</name>
</gene>
<keyword evidence="2" id="KW-1185">Reference proteome</keyword>
<dbReference type="VEuPathDB" id="FungiDB:SPRG_16660"/>